<gene>
    <name evidence="1" type="ORF">OCBIM_22032182mg</name>
</gene>
<accession>A0A0L8GL94</accession>
<proteinExistence type="predicted"/>
<sequence>MFIHFKISGALSMDLYSKMIVLCVHSAVDLSYVVHQAYKDAVKLRHQTTSKNPDEKREALNWDLSSYQRSTSAFVQMLGTQNKANECSYTVAHCITDEGRPFTDGKFIKKAFLRSAKILFSDLPNPETVHWG</sequence>
<name>A0A0L8GL94_OCTBM</name>
<dbReference type="AlphaFoldDB" id="A0A0L8GL94"/>
<reference evidence="1" key="1">
    <citation type="submission" date="2015-07" db="EMBL/GenBank/DDBJ databases">
        <title>MeaNS - Measles Nucleotide Surveillance Program.</title>
        <authorList>
            <person name="Tran T."/>
            <person name="Druce J."/>
        </authorList>
    </citation>
    <scope>NUCLEOTIDE SEQUENCE</scope>
    <source>
        <strain evidence="1">UCB-OBI-ISO-001</strain>
        <tissue evidence="1">Gonad</tissue>
    </source>
</reference>
<protein>
    <submittedName>
        <fullName evidence="1">Uncharacterized protein</fullName>
    </submittedName>
</protein>
<organism evidence="1">
    <name type="scientific">Octopus bimaculoides</name>
    <name type="common">California two-spotted octopus</name>
    <dbReference type="NCBI Taxonomy" id="37653"/>
    <lineage>
        <taxon>Eukaryota</taxon>
        <taxon>Metazoa</taxon>
        <taxon>Spiralia</taxon>
        <taxon>Lophotrochozoa</taxon>
        <taxon>Mollusca</taxon>
        <taxon>Cephalopoda</taxon>
        <taxon>Coleoidea</taxon>
        <taxon>Octopodiformes</taxon>
        <taxon>Octopoda</taxon>
        <taxon>Incirrata</taxon>
        <taxon>Octopodidae</taxon>
        <taxon>Octopus</taxon>
    </lineage>
</organism>
<evidence type="ECO:0000313" key="1">
    <source>
        <dbReference type="EMBL" id="KOF77370.1"/>
    </source>
</evidence>
<dbReference type="EMBL" id="KQ421471">
    <property type="protein sequence ID" value="KOF77370.1"/>
    <property type="molecule type" value="Genomic_DNA"/>
</dbReference>